<comment type="caution">
    <text evidence="1">The sequence shown here is derived from an EMBL/GenBank/DDBJ whole genome shotgun (WGS) entry which is preliminary data.</text>
</comment>
<dbReference type="EMBL" id="JARBJD010000156">
    <property type="protein sequence ID" value="KAK2949451.1"/>
    <property type="molecule type" value="Genomic_DNA"/>
</dbReference>
<keyword evidence="2" id="KW-1185">Reference proteome</keyword>
<gene>
    <name evidence="1" type="ORF">BLNAU_15647</name>
</gene>
<proteinExistence type="predicted"/>
<sequence>MDDDKDFNHTESTPLNPAHGHASGWHTTFFDIKGNTKDLKWSSRICFCYQTMLNRKRYYKVPNASCGVCFTSFFCNPCCEWILRSDLSNRYNLKFSPFKSFFGAYVCPCLTIWQDAHEITVREEKEP</sequence>
<accession>A0ABQ9XGP2</accession>
<evidence type="ECO:0000313" key="2">
    <source>
        <dbReference type="Proteomes" id="UP001281761"/>
    </source>
</evidence>
<reference evidence="1 2" key="1">
    <citation type="journal article" date="2022" name="bioRxiv">
        <title>Genomics of Preaxostyla Flagellates Illuminates Evolutionary Transitions and the Path Towards Mitochondrial Loss.</title>
        <authorList>
            <person name="Novak L.V.F."/>
            <person name="Treitli S.C."/>
            <person name="Pyrih J."/>
            <person name="Halakuc P."/>
            <person name="Pipaliya S.V."/>
            <person name="Vacek V."/>
            <person name="Brzon O."/>
            <person name="Soukal P."/>
            <person name="Eme L."/>
            <person name="Dacks J.B."/>
            <person name="Karnkowska A."/>
            <person name="Elias M."/>
            <person name="Hampl V."/>
        </authorList>
    </citation>
    <scope>NUCLEOTIDE SEQUENCE [LARGE SCALE GENOMIC DNA]</scope>
    <source>
        <strain evidence="1">NAU3</strain>
        <tissue evidence="1">Gut</tissue>
    </source>
</reference>
<dbReference type="Proteomes" id="UP001281761">
    <property type="component" value="Unassembled WGS sequence"/>
</dbReference>
<protein>
    <submittedName>
        <fullName evidence="1">Uncharacterized protein</fullName>
    </submittedName>
</protein>
<evidence type="ECO:0000313" key="1">
    <source>
        <dbReference type="EMBL" id="KAK2949451.1"/>
    </source>
</evidence>
<organism evidence="1 2">
    <name type="scientific">Blattamonas nauphoetae</name>
    <dbReference type="NCBI Taxonomy" id="2049346"/>
    <lineage>
        <taxon>Eukaryota</taxon>
        <taxon>Metamonada</taxon>
        <taxon>Preaxostyla</taxon>
        <taxon>Oxymonadida</taxon>
        <taxon>Blattamonas</taxon>
    </lineage>
</organism>
<name>A0ABQ9XGP2_9EUKA</name>